<dbReference type="EMBL" id="CM018048">
    <property type="protein sequence ID" value="KAA8521628.1"/>
    <property type="molecule type" value="Genomic_DNA"/>
</dbReference>
<reference evidence="2 3" key="1">
    <citation type="submission" date="2019-09" db="EMBL/GenBank/DDBJ databases">
        <title>A chromosome-level genome assembly of the Chinese tupelo Nyssa sinensis.</title>
        <authorList>
            <person name="Yang X."/>
            <person name="Kang M."/>
            <person name="Yang Y."/>
            <person name="Xiong H."/>
            <person name="Wang M."/>
            <person name="Zhang Z."/>
            <person name="Wang Z."/>
            <person name="Wu H."/>
            <person name="Ma T."/>
            <person name="Liu J."/>
            <person name="Xi Z."/>
        </authorList>
    </citation>
    <scope>NUCLEOTIDE SEQUENCE [LARGE SCALE GENOMIC DNA]</scope>
    <source>
        <strain evidence="2">J267</strain>
        <tissue evidence="2">Leaf</tissue>
    </source>
</reference>
<keyword evidence="3" id="KW-1185">Reference proteome</keyword>
<proteinExistence type="predicted"/>
<dbReference type="OrthoDB" id="1935097at2759"/>
<dbReference type="Proteomes" id="UP000325577">
    <property type="component" value="Linkage Group LG5"/>
</dbReference>
<name>A0A5J4ZV98_9ASTE</name>
<evidence type="ECO:0000256" key="1">
    <source>
        <dbReference type="SAM" id="MobiDB-lite"/>
    </source>
</evidence>
<dbReference type="PANTHER" id="PTHR33670">
    <property type="entry name" value="SPLICING FACTOR, PROLINE- AND GLUTAMINE-RICH-LIKE"/>
    <property type="match status" value="1"/>
</dbReference>
<gene>
    <name evidence="2" type="ORF">F0562_012301</name>
</gene>
<organism evidence="2 3">
    <name type="scientific">Nyssa sinensis</name>
    <dbReference type="NCBI Taxonomy" id="561372"/>
    <lineage>
        <taxon>Eukaryota</taxon>
        <taxon>Viridiplantae</taxon>
        <taxon>Streptophyta</taxon>
        <taxon>Embryophyta</taxon>
        <taxon>Tracheophyta</taxon>
        <taxon>Spermatophyta</taxon>
        <taxon>Magnoliopsida</taxon>
        <taxon>eudicotyledons</taxon>
        <taxon>Gunneridae</taxon>
        <taxon>Pentapetalae</taxon>
        <taxon>asterids</taxon>
        <taxon>Cornales</taxon>
        <taxon>Nyssaceae</taxon>
        <taxon>Nyssa</taxon>
    </lineage>
</organism>
<dbReference type="PANTHER" id="PTHR33670:SF17">
    <property type="entry name" value="ANTHER-SPECIFIC PROLINE-RICH PROTEIN APG"/>
    <property type="match status" value="1"/>
</dbReference>
<feature type="compositionally biased region" description="Basic residues" evidence="1">
    <location>
        <begin position="29"/>
        <end position="47"/>
    </location>
</feature>
<feature type="region of interest" description="Disordered" evidence="1">
    <location>
        <begin position="26"/>
        <end position="61"/>
    </location>
</feature>
<evidence type="ECO:0000313" key="2">
    <source>
        <dbReference type="EMBL" id="KAA8521628.1"/>
    </source>
</evidence>
<dbReference type="AlphaFoldDB" id="A0A5J4ZV98"/>
<protein>
    <submittedName>
        <fullName evidence="2">Uncharacterized protein</fullName>
    </submittedName>
</protein>
<evidence type="ECO:0000313" key="3">
    <source>
        <dbReference type="Proteomes" id="UP000325577"/>
    </source>
</evidence>
<sequence length="168" mass="18872">MGGLAVLQPQDCLKNPITRKTLFYDSMKSRRNPNPKSAKLNRRKRSPTRLNDKRNDDNKSRHTVVANFPAKNLVMGQVKILKRGDELKETTATKDRASEVHEKAKAEDLDDIVLYSTDRLGPEPEMVPKQVRPTDFYAGSAFIESPPPMYRVLSTGGCVALAYCKPIV</sequence>
<accession>A0A5J4ZV98</accession>
<feature type="compositionally biased region" description="Basic and acidic residues" evidence="1">
    <location>
        <begin position="50"/>
        <end position="60"/>
    </location>
</feature>